<sequence length="324" mass="35540">MNAKRLSVFGSGKDKSVTNHRIALVGIGKIAVDQHVPAISGIDGLELAATVSRNAALEGIESFADLDKMLAARPDIDIVSLAIPPVPRFGYAAAAIKAGRNVMLEKPPGASLAECLTLQRMAEDAGVTLYATWHSRHAHAVGAAKRWLEGRRIRDVSVVWKEDVRRWHPGQDWIWQAGGLGVFDPGINALSILTEILPDRVHLNGAELEFPENRDTPIAAQLRFHHSDGAKVTAEFDWRQEGPQTWDITVTTDDGTMKLSQGGAVLHIDEVLTEQGEDREYASLYNKMVQLVESDASEMDLDPMIHVSDAFTLGKRITVAPFDW</sequence>
<feature type="domain" description="Gfo/Idh/MocA-like oxidoreductase N-terminal" evidence="1">
    <location>
        <begin position="21"/>
        <end position="130"/>
    </location>
</feature>
<name>A0A0F9I2L2_9ZZZZ</name>
<dbReference type="GO" id="GO:0000166">
    <property type="term" value="F:nucleotide binding"/>
    <property type="evidence" value="ECO:0007669"/>
    <property type="project" value="InterPro"/>
</dbReference>
<dbReference type="Pfam" id="PF01408">
    <property type="entry name" value="GFO_IDH_MocA"/>
    <property type="match status" value="1"/>
</dbReference>
<dbReference type="Gene3D" id="3.30.360.10">
    <property type="entry name" value="Dihydrodipicolinate Reductase, domain 2"/>
    <property type="match status" value="1"/>
</dbReference>
<dbReference type="InterPro" id="IPR000683">
    <property type="entry name" value="Gfo/Idh/MocA-like_OxRdtase_N"/>
</dbReference>
<dbReference type="InterPro" id="IPR036291">
    <property type="entry name" value="NAD(P)-bd_dom_sf"/>
</dbReference>
<dbReference type="AlphaFoldDB" id="A0A0F9I2L2"/>
<reference evidence="2" key="1">
    <citation type="journal article" date="2015" name="Nature">
        <title>Complex archaea that bridge the gap between prokaryotes and eukaryotes.</title>
        <authorList>
            <person name="Spang A."/>
            <person name="Saw J.H."/>
            <person name="Jorgensen S.L."/>
            <person name="Zaremba-Niedzwiedzka K."/>
            <person name="Martijn J."/>
            <person name="Lind A.E."/>
            <person name="van Eijk R."/>
            <person name="Schleper C."/>
            <person name="Guy L."/>
            <person name="Ettema T.J."/>
        </authorList>
    </citation>
    <scope>NUCLEOTIDE SEQUENCE</scope>
</reference>
<dbReference type="PANTHER" id="PTHR43818:SF7">
    <property type="entry name" value="DEHYDROGENASE"/>
    <property type="match status" value="1"/>
</dbReference>
<proteinExistence type="predicted"/>
<protein>
    <recommendedName>
        <fullName evidence="1">Gfo/Idh/MocA-like oxidoreductase N-terminal domain-containing protein</fullName>
    </recommendedName>
</protein>
<dbReference type="Gene3D" id="3.40.50.720">
    <property type="entry name" value="NAD(P)-binding Rossmann-like Domain"/>
    <property type="match status" value="1"/>
</dbReference>
<dbReference type="SUPFAM" id="SSF51735">
    <property type="entry name" value="NAD(P)-binding Rossmann-fold domains"/>
    <property type="match status" value="1"/>
</dbReference>
<dbReference type="EMBL" id="LAZR01020668">
    <property type="protein sequence ID" value="KKL88070.1"/>
    <property type="molecule type" value="Genomic_DNA"/>
</dbReference>
<evidence type="ECO:0000259" key="1">
    <source>
        <dbReference type="Pfam" id="PF01408"/>
    </source>
</evidence>
<gene>
    <name evidence="2" type="ORF">LCGC14_1928390</name>
</gene>
<evidence type="ECO:0000313" key="2">
    <source>
        <dbReference type="EMBL" id="KKL88070.1"/>
    </source>
</evidence>
<dbReference type="PANTHER" id="PTHR43818">
    <property type="entry name" value="BCDNA.GH03377"/>
    <property type="match status" value="1"/>
</dbReference>
<organism evidence="2">
    <name type="scientific">marine sediment metagenome</name>
    <dbReference type="NCBI Taxonomy" id="412755"/>
    <lineage>
        <taxon>unclassified sequences</taxon>
        <taxon>metagenomes</taxon>
        <taxon>ecological metagenomes</taxon>
    </lineage>
</organism>
<accession>A0A0F9I2L2</accession>
<comment type="caution">
    <text evidence="2">The sequence shown here is derived from an EMBL/GenBank/DDBJ whole genome shotgun (WGS) entry which is preliminary data.</text>
</comment>
<dbReference type="InterPro" id="IPR050463">
    <property type="entry name" value="Gfo/Idh/MocA_oxidrdct_glycsds"/>
</dbReference>